<proteinExistence type="predicted"/>
<dbReference type="RefSeq" id="WP_127006987.1">
    <property type="nucleotide sequence ID" value="NZ_RQUZ01000001.1"/>
</dbReference>
<sequence length="262" mass="28444">MGLLKNWKIHLLCLLITLLAEGIGIQKFGIIVFLPLLYSLVFGLIISIPKFKIVTEEQMVAATDYLNISIMLLMTKIGLGIGPNLHIIMNSGWALILQELGHFLGTIVLGLPIALLVGMRREAIGACYSIDREANVAIIIDRYGFHSPEGRGVMGMYICGTLFGAMWISVLAGMIAQLGWFHPIALAMGAGIGSASMMAAATGSIIAVHPEFEREIMAMSGAANLLTSVVGVYFSLFVSLPIMERLYGFCARVSRHESEEVR</sequence>
<dbReference type="Proteomes" id="UP000434554">
    <property type="component" value="Unassembled WGS sequence"/>
</dbReference>
<feature type="transmembrane region" description="Helical" evidence="1">
    <location>
        <begin position="65"/>
        <end position="88"/>
    </location>
</feature>
<feature type="transmembrane region" description="Helical" evidence="1">
    <location>
        <begin position="32"/>
        <end position="53"/>
    </location>
</feature>
<dbReference type="AlphaFoldDB" id="A0A833CDA7"/>
<feature type="transmembrane region" description="Helical" evidence="1">
    <location>
        <begin position="155"/>
        <end position="178"/>
    </location>
</feature>
<organism evidence="2 3">
    <name type="scientific">Veillonella seminalis</name>
    <dbReference type="NCBI Taxonomy" id="1502943"/>
    <lineage>
        <taxon>Bacteria</taxon>
        <taxon>Bacillati</taxon>
        <taxon>Bacillota</taxon>
        <taxon>Negativicutes</taxon>
        <taxon>Veillonellales</taxon>
        <taxon>Veillonellaceae</taxon>
        <taxon>Veillonella</taxon>
    </lineage>
</organism>
<evidence type="ECO:0000256" key="1">
    <source>
        <dbReference type="SAM" id="Phobius"/>
    </source>
</evidence>
<evidence type="ECO:0000313" key="2">
    <source>
        <dbReference type="EMBL" id="KAB1479844.1"/>
    </source>
</evidence>
<feature type="transmembrane region" description="Helical" evidence="1">
    <location>
        <begin position="221"/>
        <end position="243"/>
    </location>
</feature>
<reference evidence="2 3" key="1">
    <citation type="submission" date="2019-09" db="EMBL/GenBank/DDBJ databases">
        <title>Draft genome sequence of 3 type strains from the CCUG.</title>
        <authorList>
            <person name="Pineiro-Iglesias B."/>
            <person name="Tunovic T."/>
            <person name="Unosson C."/>
            <person name="Inganas E."/>
            <person name="Ohlen M."/>
            <person name="Cardew S."/>
            <person name="Jensie-Markopoulos S."/>
            <person name="Salva-Serra F."/>
            <person name="Jaen-Luchoro D."/>
            <person name="Karlsson R."/>
            <person name="Svensson-Stadler L."/>
            <person name="Chun J."/>
            <person name="Moore E."/>
        </authorList>
    </citation>
    <scope>NUCLEOTIDE SEQUENCE [LARGE SCALE GENOMIC DNA]</scope>
    <source>
        <strain evidence="2 3">CCUG 65427</strain>
    </source>
</reference>
<comment type="caution">
    <text evidence="2">The sequence shown here is derived from an EMBL/GenBank/DDBJ whole genome shotgun (WGS) entry which is preliminary data.</text>
</comment>
<name>A0A833CDA7_9FIRM</name>
<evidence type="ECO:0000313" key="3">
    <source>
        <dbReference type="Proteomes" id="UP000434554"/>
    </source>
</evidence>
<accession>A0A833CDA7</accession>
<dbReference type="GeneID" id="83054224"/>
<dbReference type="EMBL" id="WBKH01000001">
    <property type="protein sequence ID" value="KAB1479844.1"/>
    <property type="molecule type" value="Genomic_DNA"/>
</dbReference>
<dbReference type="InterPro" id="IPR021450">
    <property type="entry name" value="DUF3100"/>
</dbReference>
<dbReference type="Pfam" id="PF11299">
    <property type="entry name" value="DUF3100"/>
    <property type="match status" value="1"/>
</dbReference>
<feature type="transmembrane region" description="Helical" evidence="1">
    <location>
        <begin position="184"/>
        <end position="209"/>
    </location>
</feature>
<gene>
    <name evidence="2" type="ORF">F8R14_00810</name>
</gene>
<keyword evidence="1" id="KW-1133">Transmembrane helix</keyword>
<feature type="transmembrane region" description="Helical" evidence="1">
    <location>
        <begin position="100"/>
        <end position="119"/>
    </location>
</feature>
<protein>
    <submittedName>
        <fullName evidence="2">DUF3100 domain-containing protein</fullName>
    </submittedName>
</protein>
<keyword evidence="1" id="KW-0472">Membrane</keyword>
<keyword evidence="1" id="KW-0812">Transmembrane</keyword>